<feature type="compositionally biased region" description="Polar residues" evidence="2">
    <location>
        <begin position="235"/>
        <end position="245"/>
    </location>
</feature>
<feature type="compositionally biased region" description="Acidic residues" evidence="2">
    <location>
        <begin position="56"/>
        <end position="65"/>
    </location>
</feature>
<dbReference type="SUPFAM" id="SSF47676">
    <property type="entry name" value="Conserved domain common to transcription factors TFIIS, elongin A, CRSP70"/>
    <property type="match status" value="1"/>
</dbReference>
<feature type="compositionally biased region" description="Basic and acidic residues" evidence="2">
    <location>
        <begin position="377"/>
        <end position="389"/>
    </location>
</feature>
<evidence type="ECO:0000313" key="5">
    <source>
        <dbReference type="Proteomes" id="UP000027135"/>
    </source>
</evidence>
<dbReference type="OMA" id="MFLRCEE"/>
<dbReference type="Proteomes" id="UP000027135">
    <property type="component" value="Unassembled WGS sequence"/>
</dbReference>
<dbReference type="PROSITE" id="PS51319">
    <property type="entry name" value="TFIIS_N"/>
    <property type="match status" value="1"/>
</dbReference>
<organism evidence="4 5">
    <name type="scientific">Zootermopsis nevadensis</name>
    <name type="common">Dampwood termite</name>
    <dbReference type="NCBI Taxonomy" id="136037"/>
    <lineage>
        <taxon>Eukaryota</taxon>
        <taxon>Metazoa</taxon>
        <taxon>Ecdysozoa</taxon>
        <taxon>Arthropoda</taxon>
        <taxon>Hexapoda</taxon>
        <taxon>Insecta</taxon>
        <taxon>Pterygota</taxon>
        <taxon>Neoptera</taxon>
        <taxon>Polyneoptera</taxon>
        <taxon>Dictyoptera</taxon>
        <taxon>Blattodea</taxon>
        <taxon>Blattoidea</taxon>
        <taxon>Termitoidae</taxon>
        <taxon>Termopsidae</taxon>
        <taxon>Zootermopsis</taxon>
    </lineage>
</organism>
<dbReference type="OrthoDB" id="21513at2759"/>
<sequence length="674" mass="75679">MLHCLGKLYHLPVTVQHLQDTGVGRTVNALRKYEGDTGEAAKALVAKWKAMVAAEDSSDGEEQPEPEQNNNSPEEERYNDRHDEHHRSNRDRISHQRHSDSRKHREEDKLAKVKKTSSEDNIKKRRYEEENGKLIEKRRRKDEADSESSESADSFQVVEQVDNDSGHDSEARSTSQVSQNMEDRSSDDDLRSPKPSPCVQDRDQSHSSKLHNSHRKHEKHKGRSTTSKEKGHGSQKGNGISSSHGGKSKTESKSVDESKQRKNEKWKVEVKAENRHHHKSNNSKKHKSKTSSRGNNVPNVPELSSTPVHSDKSPVKIKKEKLSAEEDEDGSIDCSTGASFAEALGMFDPLVKKKQHAAASSPGTSSSSGTLRSTNRSHVESSGSKRRDIVGPSLPSGEMTLLSPNVKLEPLEMDVDLDTTLPAITPNYKPLPHYNLLDSPPHRKLKNLTEEEALSQVMSTKNQRTKVYSGVKSGKSWTNAPSLYDICVRVLQENIDALEYTGGVPYDLLKPVLQHATPEQLFMLEHHNPYLIEDTGELWQFHCQREFRTKQRQDMETAREMYMRCLDEREAKLKALTTNIQQSIAKSTPVRQTKLAYVDSVAKPPRNVARQQAKYGTARVTKPSVVQAKAARVAGTGATPVPTPTRHIQSVTKAKPRMAPLMQKTMKLVKSFKR</sequence>
<feature type="compositionally biased region" description="Basic residues" evidence="2">
    <location>
        <begin position="274"/>
        <end position="290"/>
    </location>
</feature>
<dbReference type="GO" id="GO:0003746">
    <property type="term" value="F:translation elongation factor activity"/>
    <property type="evidence" value="ECO:0007669"/>
    <property type="project" value="UniProtKB-KW"/>
</dbReference>
<feature type="compositionally biased region" description="Basic residues" evidence="2">
    <location>
        <begin position="208"/>
        <end position="223"/>
    </location>
</feature>
<feature type="compositionally biased region" description="Low complexity" evidence="2">
    <location>
        <begin position="360"/>
        <end position="376"/>
    </location>
</feature>
<proteinExistence type="predicted"/>
<evidence type="ECO:0000313" key="4">
    <source>
        <dbReference type="EMBL" id="KDR06630.1"/>
    </source>
</evidence>
<accession>A0A067QFR4</accession>
<reference evidence="4 5" key="1">
    <citation type="journal article" date="2014" name="Nat. Commun.">
        <title>Molecular traces of alternative social organization in a termite genome.</title>
        <authorList>
            <person name="Terrapon N."/>
            <person name="Li C."/>
            <person name="Robertson H.M."/>
            <person name="Ji L."/>
            <person name="Meng X."/>
            <person name="Booth W."/>
            <person name="Chen Z."/>
            <person name="Childers C.P."/>
            <person name="Glastad K.M."/>
            <person name="Gokhale K."/>
            <person name="Gowin J."/>
            <person name="Gronenberg W."/>
            <person name="Hermansen R.A."/>
            <person name="Hu H."/>
            <person name="Hunt B.G."/>
            <person name="Huylmans A.K."/>
            <person name="Khalil S.M."/>
            <person name="Mitchell R.D."/>
            <person name="Munoz-Torres M.C."/>
            <person name="Mustard J.A."/>
            <person name="Pan H."/>
            <person name="Reese J.T."/>
            <person name="Scharf M.E."/>
            <person name="Sun F."/>
            <person name="Vogel H."/>
            <person name="Xiao J."/>
            <person name="Yang W."/>
            <person name="Yang Z."/>
            <person name="Yang Z."/>
            <person name="Zhou J."/>
            <person name="Zhu J."/>
            <person name="Brent C.S."/>
            <person name="Elsik C.G."/>
            <person name="Goodisman M.A."/>
            <person name="Liberles D.A."/>
            <person name="Roe R.M."/>
            <person name="Vargo E.L."/>
            <person name="Vilcinskas A."/>
            <person name="Wang J."/>
            <person name="Bornberg-Bauer E."/>
            <person name="Korb J."/>
            <person name="Zhang G."/>
            <person name="Liebig J."/>
        </authorList>
    </citation>
    <scope>NUCLEOTIDE SEQUENCE [LARGE SCALE GENOMIC DNA]</scope>
    <source>
        <tissue evidence="4">Whole organism</tissue>
    </source>
</reference>
<dbReference type="FunCoup" id="A0A067QFR4">
    <property type="interactions" value="1780"/>
</dbReference>
<name>A0A067QFR4_ZOONE</name>
<feature type="compositionally biased region" description="Polar residues" evidence="2">
    <location>
        <begin position="293"/>
        <end position="308"/>
    </location>
</feature>
<keyword evidence="4" id="KW-0251">Elongation factor</keyword>
<feature type="domain" description="TFIIS N-terminal" evidence="3">
    <location>
        <begin position="1"/>
        <end position="55"/>
    </location>
</feature>
<dbReference type="Pfam" id="PF06881">
    <property type="entry name" value="Elongin_A"/>
    <property type="match status" value="1"/>
</dbReference>
<comment type="subcellular location">
    <subcellularLocation>
        <location evidence="1">Nucleus</location>
    </subcellularLocation>
</comment>
<dbReference type="AlphaFoldDB" id="A0A067QFR4"/>
<dbReference type="InterPro" id="IPR035441">
    <property type="entry name" value="TFIIS/LEDGF_dom_sf"/>
</dbReference>
<dbReference type="Pfam" id="PF08711">
    <property type="entry name" value="Med26"/>
    <property type="match status" value="1"/>
</dbReference>
<dbReference type="GO" id="GO:0006368">
    <property type="term" value="P:transcription elongation by RNA polymerase II"/>
    <property type="evidence" value="ECO:0007669"/>
    <property type="project" value="InterPro"/>
</dbReference>
<dbReference type="InterPro" id="IPR051870">
    <property type="entry name" value="Elongin-A_domain"/>
</dbReference>
<dbReference type="STRING" id="136037.A0A067QFR4"/>
<dbReference type="EMBL" id="KK853571">
    <property type="protein sequence ID" value="KDR06630.1"/>
    <property type="molecule type" value="Genomic_DNA"/>
</dbReference>
<keyword evidence="1" id="KW-0539">Nucleus</keyword>
<dbReference type="Gene3D" id="6.10.250.3180">
    <property type="match status" value="1"/>
</dbReference>
<evidence type="ECO:0000256" key="1">
    <source>
        <dbReference type="PROSITE-ProRule" id="PRU00649"/>
    </source>
</evidence>
<feature type="region of interest" description="Disordered" evidence="2">
    <location>
        <begin position="354"/>
        <end position="401"/>
    </location>
</feature>
<keyword evidence="5" id="KW-1185">Reference proteome</keyword>
<gene>
    <name evidence="4" type="ORF">L798_04198</name>
</gene>
<dbReference type="InterPro" id="IPR017923">
    <property type="entry name" value="TFIIS_N"/>
</dbReference>
<dbReference type="Gene3D" id="1.20.930.10">
    <property type="entry name" value="Conserved domain common to transcription factors TFIIS, elongin A, CRSP70"/>
    <property type="match status" value="1"/>
</dbReference>
<protein>
    <submittedName>
        <fullName evidence="4">Transcription elongation factor B polypeptide 3</fullName>
    </submittedName>
</protein>
<feature type="compositionally biased region" description="Basic and acidic residues" evidence="2">
    <location>
        <begin position="74"/>
        <end position="135"/>
    </location>
</feature>
<feature type="compositionally biased region" description="Basic and acidic residues" evidence="2">
    <location>
        <begin position="181"/>
        <end position="192"/>
    </location>
</feature>
<dbReference type="PANTHER" id="PTHR15141:SF76">
    <property type="entry name" value="TRANSCRIPTION ELONGATION FACTOR B POLYPEPTIDE 3"/>
    <property type="match status" value="1"/>
</dbReference>
<evidence type="ECO:0000259" key="3">
    <source>
        <dbReference type="PROSITE" id="PS51319"/>
    </source>
</evidence>
<dbReference type="GO" id="GO:0070449">
    <property type="term" value="C:elongin complex"/>
    <property type="evidence" value="ECO:0007669"/>
    <property type="project" value="InterPro"/>
</dbReference>
<evidence type="ECO:0000256" key="2">
    <source>
        <dbReference type="SAM" id="MobiDB-lite"/>
    </source>
</evidence>
<keyword evidence="4" id="KW-0648">Protein biosynthesis</keyword>
<feature type="compositionally biased region" description="Basic and acidic residues" evidence="2">
    <location>
        <begin position="248"/>
        <end position="273"/>
    </location>
</feature>
<dbReference type="eggNOG" id="KOG2821">
    <property type="taxonomic scope" value="Eukaryota"/>
</dbReference>
<dbReference type="InterPro" id="IPR010684">
    <property type="entry name" value="RNA_pol_II_trans_fac_SIII_A"/>
</dbReference>
<dbReference type="PANTHER" id="PTHR15141">
    <property type="entry name" value="TRANSCRIPTION ELONGATION FACTOR B POLYPEPTIDE 3"/>
    <property type="match status" value="1"/>
</dbReference>
<dbReference type="InParanoid" id="A0A067QFR4"/>
<feature type="region of interest" description="Disordered" evidence="2">
    <location>
        <begin position="52"/>
        <end position="334"/>
    </location>
</feature>